<feature type="compositionally biased region" description="Polar residues" evidence="3">
    <location>
        <begin position="534"/>
        <end position="545"/>
    </location>
</feature>
<dbReference type="InterPro" id="IPR051368">
    <property type="entry name" value="SerProtInhib-TIL_Domain"/>
</dbReference>
<dbReference type="AlphaFoldDB" id="A0A131YND1"/>
<evidence type="ECO:0000313" key="6">
    <source>
        <dbReference type="EMBL" id="JAP79940.1"/>
    </source>
</evidence>
<feature type="chain" id="PRO_5007285608" evidence="4">
    <location>
        <begin position="19"/>
        <end position="896"/>
    </location>
</feature>
<dbReference type="PANTHER" id="PTHR23259">
    <property type="entry name" value="RIDDLE"/>
    <property type="match status" value="1"/>
</dbReference>
<protein>
    <submittedName>
        <fullName evidence="6">TIL domain containing protein</fullName>
    </submittedName>
</protein>
<evidence type="ECO:0000256" key="3">
    <source>
        <dbReference type="SAM" id="MobiDB-lite"/>
    </source>
</evidence>
<evidence type="ECO:0000256" key="4">
    <source>
        <dbReference type="SAM" id="SignalP"/>
    </source>
</evidence>
<dbReference type="Gene3D" id="2.10.25.10">
    <property type="entry name" value="Laminin"/>
    <property type="match status" value="3"/>
</dbReference>
<feature type="signal peptide" evidence="4">
    <location>
        <begin position="1"/>
        <end position="18"/>
    </location>
</feature>
<keyword evidence="1" id="KW-0646">Protease inhibitor</keyword>
<evidence type="ECO:0000256" key="1">
    <source>
        <dbReference type="ARBA" id="ARBA00022690"/>
    </source>
</evidence>
<keyword evidence="2" id="KW-1015">Disulfide bond</keyword>
<keyword evidence="4" id="KW-0732">Signal</keyword>
<feature type="region of interest" description="Disordered" evidence="3">
    <location>
        <begin position="501"/>
        <end position="559"/>
    </location>
</feature>
<evidence type="ECO:0000259" key="5">
    <source>
        <dbReference type="Pfam" id="PF01826"/>
    </source>
</evidence>
<dbReference type="Pfam" id="PF01826">
    <property type="entry name" value="TIL"/>
    <property type="match status" value="1"/>
</dbReference>
<proteinExistence type="predicted"/>
<dbReference type="PANTHER" id="PTHR23259:SF70">
    <property type="entry name" value="ACCESSORY GLAND PROTEIN ACP62F-RELATED"/>
    <property type="match status" value="1"/>
</dbReference>
<dbReference type="EMBL" id="GEDV01008617">
    <property type="protein sequence ID" value="JAP79940.1"/>
    <property type="molecule type" value="Transcribed_RNA"/>
</dbReference>
<dbReference type="GO" id="GO:0030414">
    <property type="term" value="F:peptidase inhibitor activity"/>
    <property type="evidence" value="ECO:0007669"/>
    <property type="project" value="UniProtKB-KW"/>
</dbReference>
<organism evidence="6">
    <name type="scientific">Rhipicephalus appendiculatus</name>
    <name type="common">Brown ear tick</name>
    <dbReference type="NCBI Taxonomy" id="34631"/>
    <lineage>
        <taxon>Eukaryota</taxon>
        <taxon>Metazoa</taxon>
        <taxon>Ecdysozoa</taxon>
        <taxon>Arthropoda</taxon>
        <taxon>Chelicerata</taxon>
        <taxon>Arachnida</taxon>
        <taxon>Acari</taxon>
        <taxon>Parasitiformes</taxon>
        <taxon>Ixodida</taxon>
        <taxon>Ixodoidea</taxon>
        <taxon>Ixodidae</taxon>
        <taxon>Rhipicephalinae</taxon>
        <taxon>Rhipicephalus</taxon>
        <taxon>Rhipicephalus</taxon>
    </lineage>
</organism>
<feature type="domain" description="TIL" evidence="5">
    <location>
        <begin position="85"/>
        <end position="140"/>
    </location>
</feature>
<dbReference type="InterPro" id="IPR036084">
    <property type="entry name" value="Ser_inhib-like_sf"/>
</dbReference>
<dbReference type="CDD" id="cd19941">
    <property type="entry name" value="TIL"/>
    <property type="match status" value="3"/>
</dbReference>
<name>A0A131YND1_RHIAP</name>
<reference evidence="6" key="1">
    <citation type="journal article" date="2016" name="Ticks Tick Borne Dis.">
        <title>De novo assembly and annotation of the salivary gland transcriptome of Rhipicephalus appendiculatus male and female ticks during blood feeding.</title>
        <authorList>
            <person name="de Castro M.H."/>
            <person name="de Klerk D."/>
            <person name="Pienaar R."/>
            <person name="Latif A.A."/>
            <person name="Rees D.J."/>
            <person name="Mans B.J."/>
        </authorList>
    </citation>
    <scope>NUCLEOTIDE SEQUENCE</scope>
    <source>
        <tissue evidence="6">Salivary glands</tissue>
    </source>
</reference>
<sequence length="896" mass="86682">MHCTTLLAAAIFCTIASGQEYAGSAQCGCLEVPATSSRQRDKYCRPHMTIPSERHKHRGCVCRLGLVRNAWGDCITKQECTSCKCFRDRDFNVCGRECPLVCNEPMSRSCSKSCAFGCDCLPGFVRNSRMRGRCVKATKCGFTCPQFSSFQFCSSTCAPKCGRHPRGACVTRCTRGDCVCNQGYAEVEHNGETICVPQEQCSRYLQVAPPMAPGGHGNLSSGGSVFVPGMPTTPVSPGVVTGGAAGTLVPGSVSINGNLGGGVSSGGSVFAPGAVPVHPGAISGGTAGTPASGSVGISGNLGGGVNSGGSASVPGMPSIPVRPGVVTSGAAGPSLPGSVGTGGSPHIPSVPAGGTGSVVTIVGGGNQPGSIGISGVLPVPGANGAVSWGTYPQGVAPRPPGLIDAQGRPLIGTNGFGSAGGGIFANGIRPNDTTESGESTAVDATGIPEAPGVSRPGGAPTAAGATVPNGSFGSGSVGSGIPTGITLPNVSVSTGTIPPPYATTPAPAAGVGTGGPVYGSPGSPLSHKPGLTPSAVSPGTTQPPYTTAPGSSAGVGTGGSVYGTPGFTFPHKPLQVPGAMPPGTIQPPFTAAPGSANGVSVGGSGYVAPTIHVPQKQGGNIAGGNSAVSVLISPSGLPASIMPTTPQSVPGFPSVTSGVLTTATNITPSVTGVPSGVLLPSAIPSTGTGLVSNGLNVNVANMPGLSGTNMASTASPAVGGNTPSSILIQSPGGPSTSSVSGSTLVITSTPTRTITPPGGVAIVVGPQSMTTAGGGRLTGHPPGSISTSGPLSGAAGIFTSRAQLGVVDGVGTTNTGLTTGFGMTATPAMSGVLSSIASPSSGALSTGTGEAVGTATNFVVNTAHSRASIATQPVTTAAQTSNALPVTAATTIGVQQ</sequence>
<accession>A0A131YND1</accession>
<dbReference type="InterPro" id="IPR002919">
    <property type="entry name" value="TIL_dom"/>
</dbReference>
<dbReference type="SUPFAM" id="SSF57567">
    <property type="entry name" value="Serine protease inhibitors"/>
    <property type="match status" value="1"/>
</dbReference>
<evidence type="ECO:0000256" key="2">
    <source>
        <dbReference type="ARBA" id="ARBA00023157"/>
    </source>
</evidence>